<evidence type="ECO:0000256" key="2">
    <source>
        <dbReference type="ARBA" id="ARBA00022475"/>
    </source>
</evidence>
<dbReference type="PANTHER" id="PTHR40035">
    <property type="entry name" value="ATP SYNTHASE PROTEIN I"/>
    <property type="match status" value="1"/>
</dbReference>
<reference evidence="8" key="2">
    <citation type="submission" date="2015-03" db="EMBL/GenBank/DDBJ databases">
        <title>Genome sequence of Paenibacillus beijingensis strain DSM 24997T.</title>
        <authorList>
            <person name="Kwak Y."/>
            <person name="Shin J.-H."/>
        </authorList>
    </citation>
    <scope>NUCLEOTIDE SEQUENCE [LARGE SCALE GENOMIC DNA]</scope>
    <source>
        <strain evidence="8">DSM 24997</strain>
    </source>
</reference>
<evidence type="ECO:0000256" key="3">
    <source>
        <dbReference type="ARBA" id="ARBA00022692"/>
    </source>
</evidence>
<keyword evidence="3 6" id="KW-0812">Transmembrane</keyword>
<dbReference type="HOGENOM" id="CLU_147331_1_0_9"/>
<dbReference type="KEGG" id="pbj:VN24_08270"/>
<comment type="subcellular location">
    <subcellularLocation>
        <location evidence="1">Cell membrane</location>
        <topology evidence="1">Multi-pass membrane protein</topology>
    </subcellularLocation>
</comment>
<keyword evidence="8" id="KW-1185">Reference proteome</keyword>
<organism evidence="7 8">
    <name type="scientific">Paenibacillus beijingensis</name>
    <dbReference type="NCBI Taxonomy" id="1126833"/>
    <lineage>
        <taxon>Bacteria</taxon>
        <taxon>Bacillati</taxon>
        <taxon>Bacillota</taxon>
        <taxon>Bacilli</taxon>
        <taxon>Bacillales</taxon>
        <taxon>Paenibacillaceae</taxon>
        <taxon>Paenibacillus</taxon>
    </lineage>
</organism>
<evidence type="ECO:0000313" key="7">
    <source>
        <dbReference type="EMBL" id="AJY74567.1"/>
    </source>
</evidence>
<dbReference type="InterPro" id="IPR005598">
    <property type="entry name" value="ATP_synth_I"/>
</dbReference>
<dbReference type="OrthoDB" id="2663723at2"/>
<evidence type="ECO:0000256" key="6">
    <source>
        <dbReference type="SAM" id="Phobius"/>
    </source>
</evidence>
<dbReference type="InterPro" id="IPR039072">
    <property type="entry name" value="ATP_synth_I_Bacilli"/>
</dbReference>
<protein>
    <submittedName>
        <fullName evidence="7">ATP synthase subunit I</fullName>
    </submittedName>
</protein>
<feature type="transmembrane region" description="Helical" evidence="6">
    <location>
        <begin position="32"/>
        <end position="50"/>
    </location>
</feature>
<feature type="transmembrane region" description="Helical" evidence="6">
    <location>
        <begin position="7"/>
        <end position="26"/>
    </location>
</feature>
<dbReference type="AlphaFoldDB" id="A0A0D5NHW1"/>
<gene>
    <name evidence="7" type="ORF">VN24_08270</name>
</gene>
<dbReference type="PATRIC" id="fig|1126833.4.peg.1825"/>
<dbReference type="EMBL" id="CP011058">
    <property type="protein sequence ID" value="AJY74567.1"/>
    <property type="molecule type" value="Genomic_DNA"/>
</dbReference>
<reference evidence="7 8" key="1">
    <citation type="journal article" date="2015" name="J. Biotechnol.">
        <title>Complete genome sequence of Paenibacillus beijingensis 7188(T) (=DSM 24997(T)), a novel rhizobacterium from jujube garden soil.</title>
        <authorList>
            <person name="Kwak Y."/>
            <person name="Shin J.H."/>
        </authorList>
    </citation>
    <scope>NUCLEOTIDE SEQUENCE [LARGE SCALE GENOMIC DNA]</scope>
    <source>
        <strain evidence="7 8">DSM 24997</strain>
    </source>
</reference>
<proteinExistence type="predicted"/>
<keyword evidence="2" id="KW-1003">Cell membrane</keyword>
<feature type="transmembrane region" description="Helical" evidence="6">
    <location>
        <begin position="94"/>
        <end position="117"/>
    </location>
</feature>
<dbReference type="Pfam" id="PF03899">
    <property type="entry name" value="ATP-synt_I"/>
    <property type="match status" value="1"/>
</dbReference>
<keyword evidence="5 6" id="KW-0472">Membrane</keyword>
<dbReference type="PANTHER" id="PTHR40035:SF1">
    <property type="entry name" value="ATP SYNTHASE PROTEIN I"/>
    <property type="match status" value="1"/>
</dbReference>
<dbReference type="Proteomes" id="UP000032633">
    <property type="component" value="Chromosome"/>
</dbReference>
<dbReference type="RefSeq" id="WP_045670000.1">
    <property type="nucleotide sequence ID" value="NZ_CP011058.1"/>
</dbReference>
<sequence>MNDIMKTALRIALFIVSACLLAWAVIPEGRTIAAGLVLGMAAGSLNALLLRRRVEWVGQVAAGQGARKMGLGMAGRLATVLLAVMIAYKNPEYFSLPFTLSACFIMPFVILASGFVVNKRHSNGKG</sequence>
<name>A0A0D5NHW1_9BACL</name>
<feature type="transmembrane region" description="Helical" evidence="6">
    <location>
        <begin position="71"/>
        <end position="88"/>
    </location>
</feature>
<dbReference type="GO" id="GO:0005886">
    <property type="term" value="C:plasma membrane"/>
    <property type="evidence" value="ECO:0007669"/>
    <property type="project" value="UniProtKB-SubCell"/>
</dbReference>
<evidence type="ECO:0000313" key="8">
    <source>
        <dbReference type="Proteomes" id="UP000032633"/>
    </source>
</evidence>
<dbReference type="STRING" id="1126833.VN24_08270"/>
<evidence type="ECO:0000256" key="1">
    <source>
        <dbReference type="ARBA" id="ARBA00004651"/>
    </source>
</evidence>
<accession>A0A0D5NHW1</accession>
<keyword evidence="4 6" id="KW-1133">Transmembrane helix</keyword>
<evidence type="ECO:0000256" key="4">
    <source>
        <dbReference type="ARBA" id="ARBA00022989"/>
    </source>
</evidence>
<evidence type="ECO:0000256" key="5">
    <source>
        <dbReference type="ARBA" id="ARBA00023136"/>
    </source>
</evidence>